<comment type="caution">
    <text evidence="1">The sequence shown here is derived from an EMBL/GenBank/DDBJ whole genome shotgun (WGS) entry which is preliminary data.</text>
</comment>
<gene>
    <name evidence="1" type="ORF">GMD42_04790</name>
</gene>
<sequence length="140" mass="16137">MGLSYCWFIAAAVIGAMDLYFGNFFLLVISAAAFTTALFSFFLSSVYLQVAIFTVISLLVISYLMLLQRHLREVDFYSEILRRHIGKTVTVHEWRHNRYATVQYNGRVWEAEIAFNAGGNLRAGKYKIWKMLSNRLVLIP</sequence>
<accession>A0A6I3S5P7</accession>
<evidence type="ECO:0000313" key="1">
    <source>
        <dbReference type="EMBL" id="MTU42945.1"/>
    </source>
</evidence>
<dbReference type="EMBL" id="WNCL01000010">
    <property type="protein sequence ID" value="MTU42945.1"/>
    <property type="molecule type" value="Genomic_DNA"/>
</dbReference>
<dbReference type="Proteomes" id="UP000462362">
    <property type="component" value="Unassembled WGS sequence"/>
</dbReference>
<proteinExistence type="predicted"/>
<dbReference type="RefSeq" id="WP_155165602.1">
    <property type="nucleotide sequence ID" value="NZ_DBGEHT010000149.1"/>
</dbReference>
<evidence type="ECO:0000313" key="2">
    <source>
        <dbReference type="Proteomes" id="UP000462362"/>
    </source>
</evidence>
<organism evidence="1 2">
    <name type="scientific">Parasutterella excrementihominis</name>
    <dbReference type="NCBI Taxonomy" id="487175"/>
    <lineage>
        <taxon>Bacteria</taxon>
        <taxon>Pseudomonadati</taxon>
        <taxon>Pseudomonadota</taxon>
        <taxon>Betaproteobacteria</taxon>
        <taxon>Burkholderiales</taxon>
        <taxon>Sutterellaceae</taxon>
        <taxon>Parasutterella</taxon>
    </lineage>
</organism>
<protein>
    <recommendedName>
        <fullName evidence="3">NfeD family protein</fullName>
    </recommendedName>
</protein>
<reference evidence="1 2" key="1">
    <citation type="journal article" date="2019" name="Nat. Med.">
        <title>A library of human gut bacterial isolates paired with longitudinal multiomics data enables mechanistic microbiome research.</title>
        <authorList>
            <person name="Poyet M."/>
            <person name="Groussin M."/>
            <person name="Gibbons S.M."/>
            <person name="Avila-Pacheco J."/>
            <person name="Jiang X."/>
            <person name="Kearney S.M."/>
            <person name="Perrotta A.R."/>
            <person name="Berdy B."/>
            <person name="Zhao S."/>
            <person name="Lieberman T.D."/>
            <person name="Swanson P.K."/>
            <person name="Smith M."/>
            <person name="Roesemann S."/>
            <person name="Alexander J.E."/>
            <person name="Rich S.A."/>
            <person name="Livny J."/>
            <person name="Vlamakis H."/>
            <person name="Clish C."/>
            <person name="Bullock K."/>
            <person name="Deik A."/>
            <person name="Scott J."/>
            <person name="Pierce K.A."/>
            <person name="Xavier R.J."/>
            <person name="Alm E.J."/>
        </authorList>
    </citation>
    <scope>NUCLEOTIDE SEQUENCE [LARGE SCALE GENOMIC DNA]</scope>
    <source>
        <strain evidence="1 2">BIOML-A2</strain>
    </source>
</reference>
<name>A0A6I3S5P7_9BURK</name>
<evidence type="ECO:0008006" key="3">
    <source>
        <dbReference type="Google" id="ProtNLM"/>
    </source>
</evidence>
<dbReference type="AlphaFoldDB" id="A0A6I3S5P7"/>